<feature type="compositionally biased region" description="Basic and acidic residues" evidence="1">
    <location>
        <begin position="216"/>
        <end position="225"/>
    </location>
</feature>
<dbReference type="Gene3D" id="6.20.250.70">
    <property type="match status" value="1"/>
</dbReference>
<dbReference type="InterPro" id="IPR013240">
    <property type="entry name" value="DNA-dir_RNA_pol1_su_RPA34"/>
</dbReference>
<evidence type="ECO:0008006" key="4">
    <source>
        <dbReference type="Google" id="ProtNLM"/>
    </source>
</evidence>
<feature type="region of interest" description="Disordered" evidence="1">
    <location>
        <begin position="185"/>
        <end position="249"/>
    </location>
</feature>
<dbReference type="PANTHER" id="PTHR28155:SF1">
    <property type="entry name" value="DNA-DIRECTED RNA POLYMERASE I SUBUNIT RPA34.5-DOMAIN-CONTAINING PROTEIN"/>
    <property type="match status" value="1"/>
</dbReference>
<accession>A0A9P7B9S7</accession>
<gene>
    <name evidence="2" type="ORF">C6P45_000195</name>
</gene>
<evidence type="ECO:0000313" key="2">
    <source>
        <dbReference type="EMBL" id="KAG0666823.1"/>
    </source>
</evidence>
<dbReference type="PANTHER" id="PTHR28155">
    <property type="entry name" value="ACR243WP"/>
    <property type="match status" value="1"/>
</dbReference>
<dbReference type="InterPro" id="IPR053263">
    <property type="entry name" value="Euk_RPA34_RNAP_subunit"/>
</dbReference>
<evidence type="ECO:0000256" key="1">
    <source>
        <dbReference type="SAM" id="MobiDB-lite"/>
    </source>
</evidence>
<comment type="caution">
    <text evidence="2">The sequence shown here is derived from an EMBL/GenBank/DDBJ whole genome shotgun (WGS) entry which is preliminary data.</text>
</comment>
<reference evidence="2 3" key="1">
    <citation type="submission" date="2020-11" db="EMBL/GenBank/DDBJ databases">
        <title>Kefir isolates.</title>
        <authorList>
            <person name="Marcisauskas S."/>
            <person name="Kim Y."/>
            <person name="Blasche S."/>
        </authorList>
    </citation>
    <scope>NUCLEOTIDE SEQUENCE [LARGE SCALE GENOMIC DNA]</scope>
    <source>
        <strain evidence="2 3">OG2</strain>
    </source>
</reference>
<name>A0A9P7B9S7_MAUEX</name>
<dbReference type="OrthoDB" id="4089784at2759"/>
<feature type="compositionally biased region" description="Basic and acidic residues" evidence="1">
    <location>
        <begin position="194"/>
        <end position="207"/>
    </location>
</feature>
<sequence length="249" mass="28653">MAKSDIMSNEFISDSESDNEIENQVFKAPKDFKKCDHLKKFPLDKLTKKSEEEVWLLNIPANLDISKLKTLPIDFKRTSSVTVENHIYEIEQEKTKDNSNLVVMVPGQKRDSLKILTKQDKPFQFDKIFTISESTDIPDIDYSKIRLPREDVPVVEGLIKRHFATGYDAADFGISEVSNTSKVINNPTSTVISQDKKTPKSEEVEPSKKRHHHHSHTEGGDEAPSKKKKKEKKDKKDKKHKKDKKKDHK</sequence>
<evidence type="ECO:0000313" key="3">
    <source>
        <dbReference type="Proteomes" id="UP000750334"/>
    </source>
</evidence>
<dbReference type="AlphaFoldDB" id="A0A9P7B9S7"/>
<dbReference type="EMBL" id="PUHR01000102">
    <property type="protein sequence ID" value="KAG0666823.1"/>
    <property type="molecule type" value="Genomic_DNA"/>
</dbReference>
<dbReference type="Pfam" id="PF08208">
    <property type="entry name" value="RNA_polI_A34"/>
    <property type="match status" value="1"/>
</dbReference>
<keyword evidence="3" id="KW-1185">Reference proteome</keyword>
<protein>
    <recommendedName>
        <fullName evidence="4">DNA-directed RNA polymerase I subunit RPA34</fullName>
    </recommendedName>
</protein>
<feature type="compositionally biased region" description="Basic residues" evidence="1">
    <location>
        <begin position="226"/>
        <end position="249"/>
    </location>
</feature>
<organism evidence="2 3">
    <name type="scientific">Maudiozyma exigua</name>
    <name type="common">Yeast</name>
    <name type="synonym">Kazachstania exigua</name>
    <dbReference type="NCBI Taxonomy" id="34358"/>
    <lineage>
        <taxon>Eukaryota</taxon>
        <taxon>Fungi</taxon>
        <taxon>Dikarya</taxon>
        <taxon>Ascomycota</taxon>
        <taxon>Saccharomycotina</taxon>
        <taxon>Saccharomycetes</taxon>
        <taxon>Saccharomycetales</taxon>
        <taxon>Saccharomycetaceae</taxon>
        <taxon>Maudiozyma</taxon>
    </lineage>
</organism>
<dbReference type="Proteomes" id="UP000750334">
    <property type="component" value="Unassembled WGS sequence"/>
</dbReference>
<dbReference type="GO" id="GO:0006360">
    <property type="term" value="P:transcription by RNA polymerase I"/>
    <property type="evidence" value="ECO:0007669"/>
    <property type="project" value="InterPro"/>
</dbReference>
<proteinExistence type="predicted"/>